<proteinExistence type="predicted"/>
<organism evidence="2 3">
    <name type="scientific">Candidatus Komeilibacteria bacterium RIFCSPHIGHO2_01_FULL_52_14</name>
    <dbReference type="NCBI Taxonomy" id="1798549"/>
    <lineage>
        <taxon>Bacteria</taxon>
        <taxon>Candidatus Komeiliibacteriota</taxon>
    </lineage>
</organism>
<gene>
    <name evidence="2" type="ORF">A2677_00450</name>
</gene>
<protein>
    <recommendedName>
        <fullName evidence="4">Phosphatidate cytidylyltransferase</fullName>
    </recommendedName>
</protein>
<dbReference type="Proteomes" id="UP000177817">
    <property type="component" value="Unassembled WGS sequence"/>
</dbReference>
<evidence type="ECO:0000256" key="1">
    <source>
        <dbReference type="SAM" id="Phobius"/>
    </source>
</evidence>
<feature type="transmembrane region" description="Helical" evidence="1">
    <location>
        <begin position="140"/>
        <end position="161"/>
    </location>
</feature>
<evidence type="ECO:0008006" key="4">
    <source>
        <dbReference type="Google" id="ProtNLM"/>
    </source>
</evidence>
<reference evidence="2 3" key="1">
    <citation type="journal article" date="2016" name="Nat. Commun.">
        <title>Thousands of microbial genomes shed light on interconnected biogeochemical processes in an aquifer system.</title>
        <authorList>
            <person name="Anantharaman K."/>
            <person name="Brown C.T."/>
            <person name="Hug L.A."/>
            <person name="Sharon I."/>
            <person name="Castelle C.J."/>
            <person name="Probst A.J."/>
            <person name="Thomas B.C."/>
            <person name="Singh A."/>
            <person name="Wilkins M.J."/>
            <person name="Karaoz U."/>
            <person name="Brodie E.L."/>
            <person name="Williams K.H."/>
            <person name="Hubbard S.S."/>
            <person name="Banfield J.F."/>
        </authorList>
    </citation>
    <scope>NUCLEOTIDE SEQUENCE [LARGE SCALE GENOMIC DNA]</scope>
</reference>
<dbReference type="InterPro" id="IPR037997">
    <property type="entry name" value="Dgk1-like"/>
</dbReference>
<dbReference type="GO" id="GO:0004143">
    <property type="term" value="F:ATP-dependent diacylglycerol kinase activity"/>
    <property type="evidence" value="ECO:0007669"/>
    <property type="project" value="InterPro"/>
</dbReference>
<dbReference type="PANTHER" id="PTHR31303">
    <property type="entry name" value="CTP-DEPENDENT DIACYLGLYCEROL KINASE 1"/>
    <property type="match status" value="1"/>
</dbReference>
<accession>A0A1G2BLU4</accession>
<evidence type="ECO:0000313" key="3">
    <source>
        <dbReference type="Proteomes" id="UP000177817"/>
    </source>
</evidence>
<sequence>MSFFNIAIVGIGLLIFYFGLEFLHNRFGLESWLTRKIAHIASALVAIPVLFFLTYQEYLTVLVFFIAFFILATSKKLLKSIHLEERKTYGEVFFPFGIFFIALVAYSNHFVAVTSLLILSISDAFAGIVGRYVAINRKTALGSITFFFLTVLLLAVAYMLYGVAFTALHIVYLLFISVAATFVERISPYGSDNVTVPVAVAFLLLLLF</sequence>
<dbReference type="AlphaFoldDB" id="A0A1G2BLU4"/>
<name>A0A1G2BLU4_9BACT</name>
<feature type="transmembrane region" description="Helical" evidence="1">
    <location>
        <begin position="90"/>
        <end position="106"/>
    </location>
</feature>
<keyword evidence="1" id="KW-1133">Transmembrane helix</keyword>
<feature type="transmembrane region" description="Helical" evidence="1">
    <location>
        <begin position="167"/>
        <end position="183"/>
    </location>
</feature>
<feature type="transmembrane region" description="Helical" evidence="1">
    <location>
        <begin position="112"/>
        <end position="133"/>
    </location>
</feature>
<evidence type="ECO:0000313" key="2">
    <source>
        <dbReference type="EMBL" id="OGY90143.1"/>
    </source>
</evidence>
<dbReference type="PANTHER" id="PTHR31303:SF1">
    <property type="entry name" value="CTP-DEPENDENT DIACYLGLYCEROL KINASE 1"/>
    <property type="match status" value="1"/>
</dbReference>
<comment type="caution">
    <text evidence="2">The sequence shown here is derived from an EMBL/GenBank/DDBJ whole genome shotgun (WGS) entry which is preliminary data.</text>
</comment>
<feature type="transmembrane region" description="Helical" evidence="1">
    <location>
        <begin position="37"/>
        <end position="55"/>
    </location>
</feature>
<dbReference type="EMBL" id="MHKK01000016">
    <property type="protein sequence ID" value="OGY90143.1"/>
    <property type="molecule type" value="Genomic_DNA"/>
</dbReference>
<keyword evidence="1" id="KW-0472">Membrane</keyword>
<keyword evidence="1" id="KW-0812">Transmembrane</keyword>
<feature type="transmembrane region" description="Helical" evidence="1">
    <location>
        <begin position="6"/>
        <end position="25"/>
    </location>
</feature>